<feature type="transmembrane region" description="Helical" evidence="1">
    <location>
        <begin position="12"/>
        <end position="32"/>
    </location>
</feature>
<keyword evidence="1" id="KW-1133">Transmembrane helix</keyword>
<sequence length="129" mass="14485">MFSYQRFAESKVKLLTIVIVGVVGSVSIPVLLPHVYHGNHIYHLLLHTAGIVLSVFLTTLSVNSYYRLRTKKMLITSIAFMTFAAAEIVQLINATETHVYNFFESPSEISHLMMLGMIGLLAIAIFRKD</sequence>
<proteinExistence type="predicted"/>
<feature type="transmembrane region" description="Helical" evidence="1">
    <location>
        <begin position="109"/>
        <end position="126"/>
    </location>
</feature>
<reference evidence="2" key="1">
    <citation type="journal article" date="2014" name="Genome Biol. Evol.">
        <title>Pangenome evidence for extensive interdomain horizontal transfer affecting lineage core and shell genes in uncultured planktonic thaumarchaeota and euryarchaeota.</title>
        <authorList>
            <person name="Deschamps P."/>
            <person name="Zivanovic Y."/>
            <person name="Moreira D."/>
            <person name="Rodriguez-Valera F."/>
            <person name="Lopez-Garcia P."/>
        </authorList>
    </citation>
    <scope>NUCLEOTIDE SEQUENCE</scope>
</reference>
<dbReference type="AlphaFoldDB" id="A0A075HGF5"/>
<feature type="transmembrane region" description="Helical" evidence="1">
    <location>
        <begin position="44"/>
        <end position="66"/>
    </location>
</feature>
<name>A0A075HGF5_9ARCH</name>
<dbReference type="EMBL" id="KF901031">
    <property type="protein sequence ID" value="AIF15571.1"/>
    <property type="molecule type" value="Genomic_DNA"/>
</dbReference>
<organism evidence="2">
    <name type="scientific">uncultured marine thaumarchaeote KM3_70_E10</name>
    <dbReference type="NCBI Taxonomy" id="1456254"/>
    <lineage>
        <taxon>Archaea</taxon>
        <taxon>Nitrososphaerota</taxon>
        <taxon>environmental samples</taxon>
    </lineage>
</organism>
<evidence type="ECO:0000256" key="1">
    <source>
        <dbReference type="SAM" id="Phobius"/>
    </source>
</evidence>
<protein>
    <submittedName>
        <fullName evidence="2">Uncharacterized protein</fullName>
    </submittedName>
</protein>
<keyword evidence="1" id="KW-0472">Membrane</keyword>
<evidence type="ECO:0000313" key="2">
    <source>
        <dbReference type="EMBL" id="AIF15571.1"/>
    </source>
</evidence>
<keyword evidence="1" id="KW-0812">Transmembrane</keyword>
<feature type="transmembrane region" description="Helical" evidence="1">
    <location>
        <begin position="73"/>
        <end position="94"/>
    </location>
</feature>
<accession>A0A075HGF5</accession>